<comment type="similarity">
    <text evidence="1 2">Belongs to the polypeptide deformylase family.</text>
</comment>
<organism evidence="3 4">
    <name type="scientific">Roseivivax isoporae LMG 25204</name>
    <dbReference type="NCBI Taxonomy" id="1449351"/>
    <lineage>
        <taxon>Bacteria</taxon>
        <taxon>Pseudomonadati</taxon>
        <taxon>Pseudomonadota</taxon>
        <taxon>Alphaproteobacteria</taxon>
        <taxon>Rhodobacterales</taxon>
        <taxon>Roseobacteraceae</taxon>
        <taxon>Roseivivax</taxon>
    </lineage>
</organism>
<dbReference type="PIRSF" id="PIRSF004749">
    <property type="entry name" value="Pep_def"/>
    <property type="match status" value="1"/>
</dbReference>
<keyword evidence="2" id="KW-0479">Metal-binding</keyword>
<dbReference type="eggNOG" id="COG0242">
    <property type="taxonomic scope" value="Bacteria"/>
</dbReference>
<dbReference type="PANTHER" id="PTHR10458">
    <property type="entry name" value="PEPTIDE DEFORMYLASE"/>
    <property type="match status" value="1"/>
</dbReference>
<dbReference type="Pfam" id="PF01327">
    <property type="entry name" value="Pep_deformylase"/>
    <property type="match status" value="1"/>
</dbReference>
<dbReference type="PATRIC" id="fig|1449351.3.peg.3348"/>
<dbReference type="NCBIfam" id="TIGR00079">
    <property type="entry name" value="pept_deformyl"/>
    <property type="match status" value="1"/>
</dbReference>
<dbReference type="SUPFAM" id="SSF56420">
    <property type="entry name" value="Peptide deformylase"/>
    <property type="match status" value="1"/>
</dbReference>
<evidence type="ECO:0000256" key="1">
    <source>
        <dbReference type="ARBA" id="ARBA00010759"/>
    </source>
</evidence>
<dbReference type="GO" id="GO:0042586">
    <property type="term" value="F:peptide deformylase activity"/>
    <property type="evidence" value="ECO:0007669"/>
    <property type="project" value="UniProtKB-UniRule"/>
</dbReference>
<keyword evidence="2" id="KW-0648">Protein biosynthesis</keyword>
<keyword evidence="2" id="KW-0378">Hydrolase</keyword>
<name>X7F6S7_9RHOB</name>
<dbReference type="Gene3D" id="3.90.45.10">
    <property type="entry name" value="Peptide deformylase"/>
    <property type="match status" value="1"/>
</dbReference>
<feature type="active site" evidence="2">
    <location>
        <position position="136"/>
    </location>
</feature>
<comment type="function">
    <text evidence="2">Removes the formyl group from the N-terminal Met of newly synthesized proteins. Requires at least a dipeptide for an efficient rate of reaction. N-terminal L-methionine is a prerequisite for activity but the enzyme has broad specificity at other positions.</text>
</comment>
<protein>
    <recommendedName>
        <fullName evidence="2">Peptide deformylase</fullName>
        <shortName evidence="2">PDF</shortName>
        <ecNumber evidence="2">3.5.1.88</ecNumber>
    </recommendedName>
    <alternativeName>
        <fullName evidence="2">Polypeptide deformylase</fullName>
    </alternativeName>
</protein>
<dbReference type="GO" id="GO:0006412">
    <property type="term" value="P:translation"/>
    <property type="evidence" value="ECO:0007669"/>
    <property type="project" value="UniProtKB-UniRule"/>
</dbReference>
<dbReference type="AlphaFoldDB" id="X7F6S7"/>
<feature type="binding site" evidence="2">
    <location>
        <position position="93"/>
    </location>
    <ligand>
        <name>Fe cation</name>
        <dbReference type="ChEBI" id="CHEBI:24875"/>
    </ligand>
</feature>
<dbReference type="RefSeq" id="WP_043773223.1">
    <property type="nucleotide sequence ID" value="NZ_JAME01000027.1"/>
</dbReference>
<dbReference type="NCBIfam" id="NF001159">
    <property type="entry name" value="PRK00150.1-3"/>
    <property type="match status" value="1"/>
</dbReference>
<comment type="caution">
    <text evidence="3">The sequence shown here is derived from an EMBL/GenBank/DDBJ whole genome shotgun (WGS) entry which is preliminary data.</text>
</comment>
<evidence type="ECO:0000313" key="4">
    <source>
        <dbReference type="Proteomes" id="UP000023430"/>
    </source>
</evidence>
<dbReference type="STRING" id="1449351.RISW2_11435"/>
<keyword evidence="2" id="KW-0408">Iron</keyword>
<dbReference type="CDD" id="cd00487">
    <property type="entry name" value="Pep_deformylase"/>
    <property type="match status" value="1"/>
</dbReference>
<dbReference type="Proteomes" id="UP000023430">
    <property type="component" value="Unassembled WGS sequence"/>
</dbReference>
<reference evidence="3 4" key="1">
    <citation type="submission" date="2014-01" db="EMBL/GenBank/DDBJ databases">
        <title>Roseivivax isoporae LMG 25204 Genome Sequencing.</title>
        <authorList>
            <person name="Lai Q."/>
            <person name="Li G."/>
            <person name="Shao Z."/>
        </authorList>
    </citation>
    <scope>NUCLEOTIDE SEQUENCE [LARGE SCALE GENOMIC DNA]</scope>
    <source>
        <strain evidence="3 4">LMG 25204</strain>
    </source>
</reference>
<feature type="binding site" evidence="2">
    <location>
        <position position="135"/>
    </location>
    <ligand>
        <name>Fe cation</name>
        <dbReference type="ChEBI" id="CHEBI:24875"/>
    </ligand>
</feature>
<accession>X7F6S7</accession>
<evidence type="ECO:0000313" key="3">
    <source>
        <dbReference type="EMBL" id="ETX27806.1"/>
    </source>
</evidence>
<sequence>MSVLPILTWPDARLATSCAIVDDPATVETLVRDLFETMYDAPGRGLAAPQVGVLDRVFVMDAGWKDGEMTPRACINPEIVAASGTFARHDEGCLSIPGIAVPVARPDRVTLRYTGIDGVRHEVDLAGAEALVAQHELDHLDGIVTFDRTDPALRDDLIARFRAAR</sequence>
<dbReference type="InterPro" id="IPR036821">
    <property type="entry name" value="Peptide_deformylase_sf"/>
</dbReference>
<dbReference type="InterPro" id="IPR023635">
    <property type="entry name" value="Peptide_deformylase"/>
</dbReference>
<feature type="binding site" evidence="2">
    <location>
        <position position="139"/>
    </location>
    <ligand>
        <name>Fe cation</name>
        <dbReference type="ChEBI" id="CHEBI:24875"/>
    </ligand>
</feature>
<proteinExistence type="inferred from homology"/>
<comment type="cofactor">
    <cofactor evidence="2">
        <name>Fe(2+)</name>
        <dbReference type="ChEBI" id="CHEBI:29033"/>
    </cofactor>
    <text evidence="2">Binds 1 Fe(2+) ion.</text>
</comment>
<dbReference type="EMBL" id="JAME01000027">
    <property type="protein sequence ID" value="ETX27806.1"/>
    <property type="molecule type" value="Genomic_DNA"/>
</dbReference>
<dbReference type="OrthoDB" id="9804313at2"/>
<evidence type="ECO:0000256" key="2">
    <source>
        <dbReference type="HAMAP-Rule" id="MF_00163"/>
    </source>
</evidence>
<comment type="catalytic activity">
    <reaction evidence="2">
        <text>N-terminal N-formyl-L-methionyl-[peptide] + H2O = N-terminal L-methionyl-[peptide] + formate</text>
        <dbReference type="Rhea" id="RHEA:24420"/>
        <dbReference type="Rhea" id="RHEA-COMP:10639"/>
        <dbReference type="Rhea" id="RHEA-COMP:10640"/>
        <dbReference type="ChEBI" id="CHEBI:15377"/>
        <dbReference type="ChEBI" id="CHEBI:15740"/>
        <dbReference type="ChEBI" id="CHEBI:49298"/>
        <dbReference type="ChEBI" id="CHEBI:64731"/>
        <dbReference type="EC" id="3.5.1.88"/>
    </reaction>
</comment>
<dbReference type="HAMAP" id="MF_00163">
    <property type="entry name" value="Pep_deformylase"/>
    <property type="match status" value="1"/>
</dbReference>
<dbReference type="PRINTS" id="PR01576">
    <property type="entry name" value="PDEFORMYLASE"/>
</dbReference>
<keyword evidence="4" id="KW-1185">Reference proteome</keyword>
<dbReference type="PANTHER" id="PTHR10458:SF22">
    <property type="entry name" value="PEPTIDE DEFORMYLASE"/>
    <property type="match status" value="1"/>
</dbReference>
<gene>
    <name evidence="2" type="primary">def</name>
    <name evidence="3" type="ORF">RISW2_11435</name>
</gene>
<dbReference type="GO" id="GO:0046872">
    <property type="term" value="F:metal ion binding"/>
    <property type="evidence" value="ECO:0007669"/>
    <property type="project" value="UniProtKB-KW"/>
</dbReference>
<dbReference type="EC" id="3.5.1.88" evidence="2"/>